<dbReference type="InterPro" id="IPR045851">
    <property type="entry name" value="AMP-bd_C_sf"/>
</dbReference>
<feature type="domain" description="AMP-binding enzyme C-terminal" evidence="2">
    <location>
        <begin position="421"/>
        <end position="496"/>
    </location>
</feature>
<evidence type="ECO:0000313" key="4">
    <source>
        <dbReference type="Proteomes" id="UP000239322"/>
    </source>
</evidence>
<dbReference type="Gene3D" id="3.30.300.30">
    <property type="match status" value="1"/>
</dbReference>
<evidence type="ECO:0000313" key="3">
    <source>
        <dbReference type="EMBL" id="PRH77888.1"/>
    </source>
</evidence>
<dbReference type="InterPro" id="IPR025110">
    <property type="entry name" value="AMP-bd_C"/>
</dbReference>
<dbReference type="SUPFAM" id="SSF56801">
    <property type="entry name" value="Acetyl-CoA synthetase-like"/>
    <property type="match status" value="1"/>
</dbReference>
<gene>
    <name evidence="3" type="ORF">C6N75_17860</name>
</gene>
<dbReference type="GO" id="GO:0043041">
    <property type="term" value="P:amino acid activation for nonribosomal peptide biosynthetic process"/>
    <property type="evidence" value="ECO:0007669"/>
    <property type="project" value="TreeGrafter"/>
</dbReference>
<evidence type="ECO:0000259" key="1">
    <source>
        <dbReference type="Pfam" id="PF00501"/>
    </source>
</evidence>
<dbReference type="Proteomes" id="UP000239322">
    <property type="component" value="Unassembled WGS sequence"/>
</dbReference>
<dbReference type="GO" id="GO:0044550">
    <property type="term" value="P:secondary metabolite biosynthetic process"/>
    <property type="evidence" value="ECO:0007669"/>
    <property type="project" value="TreeGrafter"/>
</dbReference>
<dbReference type="PANTHER" id="PTHR45527">
    <property type="entry name" value="NONRIBOSOMAL PEPTIDE SYNTHETASE"/>
    <property type="match status" value="1"/>
</dbReference>
<dbReference type="InterPro" id="IPR020459">
    <property type="entry name" value="AMP-binding"/>
</dbReference>
<dbReference type="EMBL" id="PVLV01000270">
    <property type="protein sequence ID" value="PRH77888.1"/>
    <property type="molecule type" value="Genomic_DNA"/>
</dbReference>
<sequence>MLTGADREPGRPAVVEALPDGRLHTVTYRELASRTHDYAERLAPLGLDVGDRVILEADTSADSVAMLLACSTLGLPFVPVSPETPVGRIARIATLADPALFLTTDNTCRTELPAGVGSGRFGPSGIEVWQRPAMRVRQRRAVVETDPAYIIFTSGTTGRPKGVVMTQRGIVSYLRMLINDSDIAPDERIATTAPLQFDLSLFDIGLALGSLACAVPVPRDLLRWPRRFLRFLADAEVTQVNGVPSVWRQVLRHEPDALARLDKLRATLFSGEEFPLADLRHLQKLRPGIKVLNSFGHTECMSCSLTPVPNPLPPDTTRLSIGNPHPGSEGMLMDADGNLIEEPGVTGELYLRSPAMFAGYWDDPEATAAAQVPDPLNPRSGQLVFRTGDLAFRGTGGELYYCGRTDSQVQIRGNRVELGDIESRLAEHPAVTAATALVAPNAADEPVLCAFVATRTREPEIDAQQIRAFCAAHLPAYMVPEEVRFLTELPLTQNGKVDRAALRARV</sequence>
<comment type="caution">
    <text evidence="3">The sequence shown here is derived from an EMBL/GenBank/DDBJ whole genome shotgun (WGS) entry which is preliminary data.</text>
</comment>
<dbReference type="InterPro" id="IPR042099">
    <property type="entry name" value="ANL_N_sf"/>
</dbReference>
<dbReference type="InterPro" id="IPR020845">
    <property type="entry name" value="AMP-binding_CS"/>
</dbReference>
<protein>
    <submittedName>
        <fullName evidence="3">AMP-dependent synthetase</fullName>
    </submittedName>
</protein>
<proteinExistence type="predicted"/>
<keyword evidence="4" id="KW-1185">Reference proteome</keyword>
<organism evidence="3 4">
    <name type="scientific">Streptomyces solincola</name>
    <dbReference type="NCBI Taxonomy" id="2100817"/>
    <lineage>
        <taxon>Bacteria</taxon>
        <taxon>Bacillati</taxon>
        <taxon>Actinomycetota</taxon>
        <taxon>Actinomycetes</taxon>
        <taxon>Kitasatosporales</taxon>
        <taxon>Streptomycetaceae</taxon>
        <taxon>Streptomyces</taxon>
    </lineage>
</organism>
<dbReference type="GO" id="GO:0031177">
    <property type="term" value="F:phosphopantetheine binding"/>
    <property type="evidence" value="ECO:0007669"/>
    <property type="project" value="TreeGrafter"/>
</dbReference>
<dbReference type="InterPro" id="IPR000873">
    <property type="entry name" value="AMP-dep_synth/lig_dom"/>
</dbReference>
<dbReference type="RefSeq" id="WP_105869904.1">
    <property type="nucleotide sequence ID" value="NZ_PVLV01000270.1"/>
</dbReference>
<dbReference type="PROSITE" id="PS00455">
    <property type="entry name" value="AMP_BINDING"/>
    <property type="match status" value="1"/>
</dbReference>
<accession>A0A2S9PU03</accession>
<evidence type="ECO:0000259" key="2">
    <source>
        <dbReference type="Pfam" id="PF13193"/>
    </source>
</evidence>
<name>A0A2S9PU03_9ACTN</name>
<dbReference type="PANTHER" id="PTHR45527:SF1">
    <property type="entry name" value="FATTY ACID SYNTHASE"/>
    <property type="match status" value="1"/>
</dbReference>
<dbReference type="OrthoDB" id="2472181at2"/>
<dbReference type="AlphaFoldDB" id="A0A2S9PU03"/>
<dbReference type="PRINTS" id="PR00154">
    <property type="entry name" value="AMPBINDING"/>
</dbReference>
<dbReference type="Pfam" id="PF00501">
    <property type="entry name" value="AMP-binding"/>
    <property type="match status" value="1"/>
</dbReference>
<feature type="domain" description="AMP-dependent synthetase/ligase" evidence="1">
    <location>
        <begin position="5"/>
        <end position="361"/>
    </location>
</feature>
<reference evidence="3 4" key="1">
    <citation type="submission" date="2018-03" db="EMBL/GenBank/DDBJ databases">
        <title>Novel Streptomyces sp. from soil.</title>
        <authorList>
            <person name="Tan G.Y.A."/>
            <person name="Lee Z.Y."/>
        </authorList>
    </citation>
    <scope>NUCLEOTIDE SEQUENCE [LARGE SCALE GENOMIC DNA]</scope>
    <source>
        <strain evidence="3 4">ST5x</strain>
    </source>
</reference>
<dbReference type="Gene3D" id="3.40.50.12780">
    <property type="entry name" value="N-terminal domain of ligase-like"/>
    <property type="match status" value="1"/>
</dbReference>
<dbReference type="Pfam" id="PF13193">
    <property type="entry name" value="AMP-binding_C"/>
    <property type="match status" value="1"/>
</dbReference>
<dbReference type="GO" id="GO:0005737">
    <property type="term" value="C:cytoplasm"/>
    <property type="evidence" value="ECO:0007669"/>
    <property type="project" value="TreeGrafter"/>
</dbReference>